<evidence type="ECO:0000313" key="10">
    <source>
        <dbReference type="EMBL" id="NII06385.1"/>
    </source>
</evidence>
<dbReference type="CDD" id="cd03319">
    <property type="entry name" value="L-Ala-DL-Glu_epimerase"/>
    <property type="match status" value="1"/>
</dbReference>
<keyword evidence="4 8" id="KW-0413">Isomerase</keyword>
<dbReference type="SUPFAM" id="SSF51604">
    <property type="entry name" value="Enolase C-terminal domain-like"/>
    <property type="match status" value="1"/>
</dbReference>
<proteinExistence type="inferred from homology"/>
<dbReference type="InterPro" id="IPR013341">
    <property type="entry name" value="Mandelate_racemase_N_dom"/>
</dbReference>
<dbReference type="EMBL" id="JAARLZ010000004">
    <property type="protein sequence ID" value="NII06385.1"/>
    <property type="molecule type" value="Genomic_DNA"/>
</dbReference>
<comment type="caution">
    <text evidence="10">The sequence shown here is derived from an EMBL/GenBank/DDBJ whole genome shotgun (WGS) entry which is preliminary data.</text>
</comment>
<keyword evidence="3 7" id="KW-0460">Magnesium</keyword>
<evidence type="ECO:0000256" key="6">
    <source>
        <dbReference type="PIRSR" id="PIRSR634603-2"/>
    </source>
</evidence>
<dbReference type="SMART" id="SM00922">
    <property type="entry name" value="MR_MLE"/>
    <property type="match status" value="1"/>
</dbReference>
<keyword evidence="11" id="KW-1185">Reference proteome</keyword>
<evidence type="ECO:0000256" key="4">
    <source>
        <dbReference type="ARBA" id="ARBA00023235"/>
    </source>
</evidence>
<dbReference type="Gene3D" id="3.20.20.120">
    <property type="entry name" value="Enolase-like C-terminal domain"/>
    <property type="match status" value="1"/>
</dbReference>
<feature type="binding site" evidence="6">
    <location>
        <position position="321"/>
    </location>
    <ligand>
        <name>substrate</name>
    </ligand>
</feature>
<evidence type="ECO:0000256" key="8">
    <source>
        <dbReference type="RuleBase" id="RU366006"/>
    </source>
</evidence>
<dbReference type="GO" id="GO:0006518">
    <property type="term" value="P:peptide metabolic process"/>
    <property type="evidence" value="ECO:0007669"/>
    <property type="project" value="UniProtKB-ARBA"/>
</dbReference>
<dbReference type="AlphaFoldDB" id="A0A7X5U9N3"/>
<dbReference type="EC" id="5.1.1.-" evidence="8"/>
<reference evidence="10 11" key="1">
    <citation type="submission" date="2020-03" db="EMBL/GenBank/DDBJ databases">
        <authorList>
            <person name="Lai Q."/>
        </authorList>
    </citation>
    <scope>NUCLEOTIDE SEQUENCE [LARGE SCALE GENOMIC DNA]</scope>
    <source>
        <strain evidence="10 11">CCUG 25036</strain>
    </source>
</reference>
<sequence>MKITDIRLGMLRAPLKTPFKTALRQVDHVEDVVVTVHTDDGRTGYGSAPATAVITGDTHASIIDAIRHHIGPRLIGMDIADLNRITRSIQQAMAHNTSAKAALEMAVHDLWGQLHDAPLYRLLGGSPVVMTTDITISVDGIDKMVADALAAVENGFPSLKIKVGKEIGTDLDRIRAIHDAVQGRATLRLDANQGWKARDAVRVLHALENKGIHPELLEQPVKAHDLEGMRYITERVHTPVMADESVFGPRDVLELIRMRAADIVNIKLMKAGGISAALRIADIAGEHGMECMMGCMLESGIGVAAAAHVATARADVITKIDLDVPALCAFDPVDSSTLFDAAQISIADEPGLGIRGIQGLEPL</sequence>
<organism evidence="10 11">
    <name type="scientific">Luteibacter anthropi</name>
    <dbReference type="NCBI Taxonomy" id="564369"/>
    <lineage>
        <taxon>Bacteria</taxon>
        <taxon>Pseudomonadati</taxon>
        <taxon>Pseudomonadota</taxon>
        <taxon>Gammaproteobacteria</taxon>
        <taxon>Lysobacterales</taxon>
        <taxon>Rhodanobacteraceae</taxon>
        <taxon>Luteibacter</taxon>
    </lineage>
</organism>
<dbReference type="InterPro" id="IPR013342">
    <property type="entry name" value="Mandelate_racemase_C"/>
</dbReference>
<gene>
    <name evidence="10" type="ORF">HBF25_08310</name>
</gene>
<accession>A0A7X5U9N3</accession>
<evidence type="ECO:0000256" key="5">
    <source>
        <dbReference type="PIRSR" id="PIRSR634603-1"/>
    </source>
</evidence>
<dbReference type="InterPro" id="IPR029065">
    <property type="entry name" value="Enolase_C-like"/>
</dbReference>
<dbReference type="InterPro" id="IPR029017">
    <property type="entry name" value="Enolase-like_N"/>
</dbReference>
<evidence type="ECO:0000259" key="9">
    <source>
        <dbReference type="SMART" id="SM00922"/>
    </source>
</evidence>
<feature type="binding site" evidence="6">
    <location>
        <position position="160"/>
    </location>
    <ligand>
        <name>substrate</name>
    </ligand>
</feature>
<dbReference type="Pfam" id="PF02746">
    <property type="entry name" value="MR_MLE_N"/>
    <property type="match status" value="1"/>
</dbReference>
<feature type="binding site" evidence="6">
    <location>
        <position position="135"/>
    </location>
    <ligand>
        <name>substrate</name>
    </ligand>
</feature>
<protein>
    <recommendedName>
        <fullName evidence="8">Dipeptide epimerase</fullName>
        <ecNumber evidence="8">5.1.1.-</ecNumber>
    </recommendedName>
</protein>
<name>A0A7X5U9N3_9GAMM</name>
<feature type="binding site" evidence="7">
    <location>
        <position position="243"/>
    </location>
    <ligand>
        <name>Mg(2+)</name>
        <dbReference type="ChEBI" id="CHEBI:18420"/>
    </ligand>
</feature>
<dbReference type="GO" id="GO:0016855">
    <property type="term" value="F:racemase and epimerase activity, acting on amino acids and derivatives"/>
    <property type="evidence" value="ECO:0007669"/>
    <property type="project" value="UniProtKB-UniRule"/>
</dbReference>
<feature type="binding site" evidence="6">
    <location>
        <position position="24"/>
    </location>
    <ligand>
        <name>substrate</name>
    </ligand>
</feature>
<dbReference type="PANTHER" id="PTHR48073">
    <property type="entry name" value="O-SUCCINYLBENZOATE SYNTHASE-RELATED"/>
    <property type="match status" value="1"/>
</dbReference>
<feature type="binding site" evidence="6">
    <location>
        <position position="295"/>
    </location>
    <ligand>
        <name>substrate</name>
    </ligand>
</feature>
<feature type="binding site" evidence="7">
    <location>
        <position position="218"/>
    </location>
    <ligand>
        <name>Mg(2+)</name>
        <dbReference type="ChEBI" id="CHEBI:18420"/>
    </ligand>
</feature>
<dbReference type="PANTHER" id="PTHR48073:SF2">
    <property type="entry name" value="O-SUCCINYLBENZOATE SYNTHASE"/>
    <property type="match status" value="1"/>
</dbReference>
<comment type="similarity">
    <text evidence="1 8">Belongs to the mandelate racemase/muconate lactonizing enzyme family.</text>
</comment>
<dbReference type="FunFam" id="3.30.390.10:FF:000009">
    <property type="entry name" value="Hydrophobic dipeptide epimerase"/>
    <property type="match status" value="1"/>
</dbReference>
<evidence type="ECO:0000256" key="7">
    <source>
        <dbReference type="PIRSR" id="PIRSR634603-3"/>
    </source>
</evidence>
<dbReference type="Proteomes" id="UP000490980">
    <property type="component" value="Unassembled WGS sequence"/>
</dbReference>
<feature type="binding site" evidence="7">
    <location>
        <position position="190"/>
    </location>
    <ligand>
        <name>Mg(2+)</name>
        <dbReference type="ChEBI" id="CHEBI:18420"/>
    </ligand>
</feature>
<feature type="domain" description="Mandelate racemase/muconate lactonizing enzyme C-terminal" evidence="9">
    <location>
        <begin position="141"/>
        <end position="239"/>
    </location>
</feature>
<feature type="binding site" evidence="6">
    <location>
        <position position="297"/>
    </location>
    <ligand>
        <name>substrate</name>
    </ligand>
</feature>
<dbReference type="SFLD" id="SFLDF00009">
    <property type="entry name" value="o-succinylbenzoate_synthase"/>
    <property type="match status" value="1"/>
</dbReference>
<dbReference type="SFLD" id="SFLDS00001">
    <property type="entry name" value="Enolase"/>
    <property type="match status" value="1"/>
</dbReference>
<dbReference type="GO" id="GO:0046872">
    <property type="term" value="F:metal ion binding"/>
    <property type="evidence" value="ECO:0007669"/>
    <property type="project" value="UniProtKB-KW"/>
</dbReference>
<dbReference type="Pfam" id="PF13378">
    <property type="entry name" value="MR_MLE_C"/>
    <property type="match status" value="1"/>
</dbReference>
<feature type="active site" description="Proton acceptor; specific for (S)-substrate epimerization" evidence="5">
    <location>
        <position position="267"/>
    </location>
</feature>
<comment type="cofactor">
    <cofactor evidence="7 8">
        <name>Mg(2+)</name>
        <dbReference type="ChEBI" id="CHEBI:18420"/>
    </cofactor>
    <text evidence="7 8">Binds 1 Mg(2+) ion per subunit.</text>
</comment>
<dbReference type="SUPFAM" id="SSF54826">
    <property type="entry name" value="Enolase N-terminal domain-like"/>
    <property type="match status" value="1"/>
</dbReference>
<feature type="active site" description="Proton acceptor; specific for (R)-substrate epimerization" evidence="5">
    <location>
        <position position="162"/>
    </location>
</feature>
<dbReference type="InterPro" id="IPR034603">
    <property type="entry name" value="Dipeptide_epimerase"/>
</dbReference>
<keyword evidence="2 7" id="KW-0479">Metal-binding</keyword>
<evidence type="ECO:0000256" key="3">
    <source>
        <dbReference type="ARBA" id="ARBA00022842"/>
    </source>
</evidence>
<dbReference type="SFLD" id="SFLDG00180">
    <property type="entry name" value="muconate_cycloisomerase"/>
    <property type="match status" value="1"/>
</dbReference>
<dbReference type="RefSeq" id="WP_166947405.1">
    <property type="nucleotide sequence ID" value="NZ_JAARLZ010000004.1"/>
</dbReference>
<evidence type="ECO:0000256" key="1">
    <source>
        <dbReference type="ARBA" id="ARBA00008031"/>
    </source>
</evidence>
<dbReference type="Gene3D" id="3.30.390.10">
    <property type="entry name" value="Enolase-like, N-terminal domain"/>
    <property type="match status" value="1"/>
</dbReference>
<evidence type="ECO:0000256" key="2">
    <source>
        <dbReference type="ARBA" id="ARBA00022723"/>
    </source>
</evidence>
<dbReference type="InterPro" id="IPR036849">
    <property type="entry name" value="Enolase-like_C_sf"/>
</dbReference>
<evidence type="ECO:0000313" key="11">
    <source>
        <dbReference type="Proteomes" id="UP000490980"/>
    </source>
</evidence>
<feature type="binding site" evidence="6">
    <location>
        <position position="323"/>
    </location>
    <ligand>
        <name>substrate</name>
    </ligand>
</feature>